<evidence type="ECO:0000259" key="2">
    <source>
        <dbReference type="PROSITE" id="PS50119"/>
    </source>
</evidence>
<gene>
    <name evidence="3" type="ORF">CGI_10013429</name>
</gene>
<dbReference type="GO" id="GO:0000209">
    <property type="term" value="P:protein polyubiquitination"/>
    <property type="evidence" value="ECO:0007669"/>
    <property type="project" value="TreeGrafter"/>
</dbReference>
<dbReference type="PROSITE" id="PS50119">
    <property type="entry name" value="ZF_BBOX"/>
    <property type="match status" value="2"/>
</dbReference>
<dbReference type="InterPro" id="IPR011042">
    <property type="entry name" value="6-blade_b-propeller_TolB-like"/>
</dbReference>
<dbReference type="InterPro" id="IPR001258">
    <property type="entry name" value="NHL_repeat"/>
</dbReference>
<dbReference type="PROSITE" id="PS51125">
    <property type="entry name" value="NHL"/>
    <property type="match status" value="1"/>
</dbReference>
<dbReference type="EMBL" id="JH815935">
    <property type="protein sequence ID" value="EKC25927.1"/>
    <property type="molecule type" value="Genomic_DNA"/>
</dbReference>
<dbReference type="InParanoid" id="K1PP78"/>
<dbReference type="GO" id="GO:0061630">
    <property type="term" value="F:ubiquitin protein ligase activity"/>
    <property type="evidence" value="ECO:0007669"/>
    <property type="project" value="TreeGrafter"/>
</dbReference>
<evidence type="ECO:0000256" key="1">
    <source>
        <dbReference type="ARBA" id="ARBA00022737"/>
    </source>
</evidence>
<dbReference type="PANTHER" id="PTHR24104:SF51">
    <property type="entry name" value="SMP-30_GLUCONOLACTONASE_LRE-LIKE REGION DOMAIN-CONTAINING PROTEIN"/>
    <property type="match status" value="1"/>
</dbReference>
<dbReference type="CDD" id="cd19756">
    <property type="entry name" value="Bbox2"/>
    <property type="match status" value="1"/>
</dbReference>
<feature type="domain" description="B box-type" evidence="2">
    <location>
        <begin position="73"/>
        <end position="110"/>
    </location>
</feature>
<keyword evidence="1" id="KW-0677">Repeat</keyword>
<organism evidence="3">
    <name type="scientific">Magallana gigas</name>
    <name type="common">Pacific oyster</name>
    <name type="synonym">Crassostrea gigas</name>
    <dbReference type="NCBI Taxonomy" id="29159"/>
    <lineage>
        <taxon>Eukaryota</taxon>
        <taxon>Metazoa</taxon>
        <taxon>Spiralia</taxon>
        <taxon>Lophotrochozoa</taxon>
        <taxon>Mollusca</taxon>
        <taxon>Bivalvia</taxon>
        <taxon>Autobranchia</taxon>
        <taxon>Pteriomorphia</taxon>
        <taxon>Ostreida</taxon>
        <taxon>Ostreoidea</taxon>
        <taxon>Ostreidae</taxon>
        <taxon>Magallana</taxon>
    </lineage>
</organism>
<evidence type="ECO:0000313" key="3">
    <source>
        <dbReference type="EMBL" id="EKC25927.1"/>
    </source>
</evidence>
<dbReference type="InterPro" id="IPR000315">
    <property type="entry name" value="Znf_B-box"/>
</dbReference>
<dbReference type="HOGENOM" id="CLU_288086_0_0_1"/>
<dbReference type="SUPFAM" id="SSF101898">
    <property type="entry name" value="NHL repeat"/>
    <property type="match status" value="1"/>
</dbReference>
<reference evidence="3" key="1">
    <citation type="journal article" date="2012" name="Nature">
        <title>The oyster genome reveals stress adaptation and complexity of shell formation.</title>
        <authorList>
            <person name="Zhang G."/>
            <person name="Fang X."/>
            <person name="Guo X."/>
            <person name="Li L."/>
            <person name="Luo R."/>
            <person name="Xu F."/>
            <person name="Yang P."/>
            <person name="Zhang L."/>
            <person name="Wang X."/>
            <person name="Qi H."/>
            <person name="Xiong Z."/>
            <person name="Que H."/>
            <person name="Xie Y."/>
            <person name="Holland P.W."/>
            <person name="Paps J."/>
            <person name="Zhu Y."/>
            <person name="Wu F."/>
            <person name="Chen Y."/>
            <person name="Wang J."/>
            <person name="Peng C."/>
            <person name="Meng J."/>
            <person name="Yang L."/>
            <person name="Liu J."/>
            <person name="Wen B."/>
            <person name="Zhang N."/>
            <person name="Huang Z."/>
            <person name="Zhu Q."/>
            <person name="Feng Y."/>
            <person name="Mount A."/>
            <person name="Hedgecock D."/>
            <person name="Xu Z."/>
            <person name="Liu Y."/>
            <person name="Domazet-Loso T."/>
            <person name="Du Y."/>
            <person name="Sun X."/>
            <person name="Zhang S."/>
            <person name="Liu B."/>
            <person name="Cheng P."/>
            <person name="Jiang X."/>
            <person name="Li J."/>
            <person name="Fan D."/>
            <person name="Wang W."/>
            <person name="Fu W."/>
            <person name="Wang T."/>
            <person name="Wang B."/>
            <person name="Zhang J."/>
            <person name="Peng Z."/>
            <person name="Li Y."/>
            <person name="Li N."/>
            <person name="Wang J."/>
            <person name="Chen M."/>
            <person name="He Y."/>
            <person name="Tan F."/>
            <person name="Song X."/>
            <person name="Zheng Q."/>
            <person name="Huang R."/>
            <person name="Yang H."/>
            <person name="Du X."/>
            <person name="Chen L."/>
            <person name="Yang M."/>
            <person name="Gaffney P.M."/>
            <person name="Wang S."/>
            <person name="Luo L."/>
            <person name="She Z."/>
            <person name="Ming Y."/>
            <person name="Huang W."/>
            <person name="Zhang S."/>
            <person name="Huang B."/>
            <person name="Zhang Y."/>
            <person name="Qu T."/>
            <person name="Ni P."/>
            <person name="Miao G."/>
            <person name="Wang J."/>
            <person name="Wang Q."/>
            <person name="Steinberg C.E."/>
            <person name="Wang H."/>
            <person name="Li N."/>
            <person name="Qian L."/>
            <person name="Zhang G."/>
            <person name="Li Y."/>
            <person name="Yang H."/>
            <person name="Liu X."/>
            <person name="Wang J."/>
            <person name="Yin Y."/>
            <person name="Wang J."/>
        </authorList>
    </citation>
    <scope>NUCLEOTIDE SEQUENCE [LARGE SCALE GENOMIC DNA]</scope>
    <source>
        <strain evidence="3">05x7-T-G4-1.051#20</strain>
    </source>
</reference>
<name>K1PP78_MAGGI</name>
<accession>K1PP78</accession>
<dbReference type="GO" id="GO:0043161">
    <property type="term" value="P:proteasome-mediated ubiquitin-dependent protein catabolic process"/>
    <property type="evidence" value="ECO:0007669"/>
    <property type="project" value="TreeGrafter"/>
</dbReference>
<dbReference type="SMART" id="SM00336">
    <property type="entry name" value="BBOX"/>
    <property type="match status" value="2"/>
</dbReference>
<dbReference type="PANTHER" id="PTHR24104">
    <property type="entry name" value="E3 UBIQUITIN-PROTEIN LIGASE NHLRC1-RELATED"/>
    <property type="match status" value="1"/>
</dbReference>
<dbReference type="InterPro" id="IPR050952">
    <property type="entry name" value="TRIM-NHL_E3_ligases"/>
</dbReference>
<proteinExistence type="predicted"/>
<sequence>MWRYDTRNMDQNYSAQDIVRCYLCDTPVPEHYCDTCYTSLCTVCAEEHLSDKFKDHKVVPFRQRRSSPNYPKCPKHTKKRCELHCEQCDVPICTRCLSTRKHKEHKIIDIVANFQRKKEIIQTELLELEKSIYPKYQETASTIPVRKADLHEHSKKFTTDLIQRGEDLHREVDAIIEKLKSESDENEANCLAFLNDQEKEINRGVSEIARRILDLKKLSKSNDVCLVAGCTSQIAELSRPPPNLNVSIPHFSCQEINTAQLSELFGSLSLLPMTVDEPDNNTASQGAESSPPSRLFLDQPEFIRAINTRFELLYSVTCLSDDKIWTRGNNNIMKLHNHKKELLESIKTKSENKPWDLAVTKTGDLLYTDPWDSSVNRVTNKEIQPLIRFRGWIPRNLCSTSSGDLLVVVNSDDNEETKVVRFSGSTKIQNIQFNDKGQALFAPQSYSKYICENRNMDICVADYLGRAVVVVNQAGRHRFTYTGSSFPSTESFIPVGIATDSQSRILAADCMNHRIHVIENDGRFLRYIDNCDLFIPLGLCVDTKDNLLVAERDSGKIENCDRSRSSLRACYFVPSLLSKGGYVSAGVRRADCHNGHQCVCSDGQTGVCNSQGHCDCGNNGKRQAASQCTTAADCTGCSSNQVAECHHGHCTCHHDSNHHPFRRADCHNGHQCVCSDGQTGVCNSQGHCDCGNNGKRQAASQCTTAADCTGCSSNQVAECHHGHCTCHHDSNHHPFRRADCHNGHQCVCSDGQTGVCNSQGHCDCGNNGKRQAASQCTTAADCTGCSSNQVAECHHGHCTCHHDSNHHPFRRADCHNGHQCVCSDGQTGVCNSQGHCDCGNNGKRQAASQCTTAADCTGCSSNQVAECHHGHCTCHHDSNHHPFRQVRQTMCTVDANCTCAGAHEVAFCENGNCHCKHDEHHHNPGNHHPGRRQTTACMDPDDCTCGAHETATCDAGMCHCHNDGDTGNHNPPHHPQIRQTMCTVDANCTCAGAHEVAFCENGNCHCKHDEHHHNPGNHHPGRRQTTACMDPDDCTCGAHETATCDAGMCHCHNNGDTGNHNPPHHPYV</sequence>
<dbReference type="GO" id="GO:0008270">
    <property type="term" value="F:zinc ion binding"/>
    <property type="evidence" value="ECO:0007669"/>
    <property type="project" value="InterPro"/>
</dbReference>
<dbReference type="AlphaFoldDB" id="K1PP78"/>
<dbReference type="SUPFAM" id="SSF57845">
    <property type="entry name" value="B-box zinc-binding domain"/>
    <property type="match status" value="1"/>
</dbReference>
<protein>
    <submittedName>
        <fullName evidence="3">Tripartite motif-containing protein 2</fullName>
    </submittedName>
</protein>
<dbReference type="Gene3D" id="2.120.10.30">
    <property type="entry name" value="TolB, C-terminal domain"/>
    <property type="match status" value="1"/>
</dbReference>
<feature type="domain" description="B box-type" evidence="2">
    <location>
        <begin position="16"/>
        <end position="61"/>
    </location>
</feature>